<protein>
    <recommendedName>
        <fullName evidence="3">SMI1/KNR4 family protein</fullName>
    </recommendedName>
</protein>
<sequence>MNPDYIAKFWTADFEILADPLAAGLMLPLQWLPFADCERGKRLHAFAPFAERAFARMPETRKALLEATTDVYLVKIDKDIALVVDRLVDGEVVSYKGFVPRAASRFGGTVGKFYNFIDGFCDFHSMGGLLPERDILPLGQDGNEYLTEPSASEFQSRKSHDYLHVFNSGGKGQGYVSHESTFTNAPDAMLLWVDDDEPMVGMDFWDLFDSCTAIALSDY</sequence>
<keyword evidence="2" id="KW-1185">Reference proteome</keyword>
<evidence type="ECO:0000313" key="2">
    <source>
        <dbReference type="Proteomes" id="UP000249499"/>
    </source>
</evidence>
<evidence type="ECO:0000313" key="1">
    <source>
        <dbReference type="EMBL" id="WFR94573.1"/>
    </source>
</evidence>
<name>A0AAF1K2T2_9HYPH</name>
<accession>A0AAF1K2T2</accession>
<gene>
    <name evidence="1" type="ORF">PR017_12135</name>
</gene>
<reference evidence="1 2" key="1">
    <citation type="journal article" date="2018" name="Sci. Rep.">
        <title>Rhizobium tumorigenes sp. nov., a novel plant tumorigenic bacterium isolated from cane gall tumors on thornless blackberry.</title>
        <authorList>
            <person name="Kuzmanovi N."/>
            <person name="Smalla K."/>
            <person name="Gronow S."/>
            <person name="PuBawska J."/>
        </authorList>
    </citation>
    <scope>NUCLEOTIDE SEQUENCE [LARGE SCALE GENOMIC DNA]</scope>
    <source>
        <strain evidence="1 2">1078</strain>
    </source>
</reference>
<dbReference type="EMBL" id="CP117255">
    <property type="protein sequence ID" value="WFR94573.1"/>
    <property type="molecule type" value="Genomic_DNA"/>
</dbReference>
<dbReference type="RefSeq" id="WP_133255605.1">
    <property type="nucleotide sequence ID" value="NZ_CP117255.1"/>
</dbReference>
<proteinExistence type="predicted"/>
<dbReference type="Proteomes" id="UP000249499">
    <property type="component" value="Chromosome"/>
</dbReference>
<evidence type="ECO:0008006" key="3">
    <source>
        <dbReference type="Google" id="ProtNLM"/>
    </source>
</evidence>
<dbReference type="KEGG" id="rtu:PR017_12135"/>
<reference evidence="2" key="2">
    <citation type="journal article" date="2023" name="MicrobiologyOpen">
        <title>Genomics of the tumorigenes clade of the family Rhizobiaceae and description of Rhizobium rhododendri sp. nov.</title>
        <authorList>
            <person name="Kuzmanovic N."/>
            <person name="diCenzo G.C."/>
            <person name="Bunk B."/>
            <person name="Sproeer C."/>
            <person name="Fruehling A."/>
            <person name="Neumann-Schaal M."/>
            <person name="Overmann J."/>
            <person name="Smalla K."/>
        </authorList>
    </citation>
    <scope>NUCLEOTIDE SEQUENCE [LARGE SCALE GENOMIC DNA]</scope>
    <source>
        <strain evidence="2">1078</strain>
    </source>
</reference>
<dbReference type="AlphaFoldDB" id="A0AAF1K2T2"/>
<organism evidence="1 2">
    <name type="scientific">Rhizobium tumorigenes</name>
    <dbReference type="NCBI Taxonomy" id="2041385"/>
    <lineage>
        <taxon>Bacteria</taxon>
        <taxon>Pseudomonadati</taxon>
        <taxon>Pseudomonadota</taxon>
        <taxon>Alphaproteobacteria</taxon>
        <taxon>Hyphomicrobiales</taxon>
        <taxon>Rhizobiaceae</taxon>
        <taxon>Rhizobium/Agrobacterium group</taxon>
        <taxon>Rhizobium</taxon>
    </lineage>
</organism>